<feature type="compositionally biased region" description="Basic and acidic residues" evidence="3">
    <location>
        <begin position="104"/>
        <end position="117"/>
    </location>
</feature>
<dbReference type="InterPro" id="IPR035979">
    <property type="entry name" value="RBD_domain_sf"/>
</dbReference>
<dbReference type="SMART" id="SM00360">
    <property type="entry name" value="RRM"/>
    <property type="match status" value="1"/>
</dbReference>
<sequence length="614" mass="64338">MQSRRSQRPCPQQQPQAQQLQQELQPQLWHQSALQGHTLEQQAPEQRKLWRDFEQEDDEWLDAPSPKMAMACPQPRRVFTTRSAPSAESAPGSPHSAQDDDACNELRELLGGTKDHGLLFGFGEAPDARPWSSASTSAGPTPGPDDRGFTPAHDRSETPQSPILEDDDQEWGLVERGSTPALDRTGTPQTPILEAFDQAWGDVDGDDLQPAGVPAAVAEGGRASKIGTPAQIRKVFVGGIPQNMNQEDLHTAFSAFGGVRKAWLQRHRSGAGPPLSSPQRNHRGFGFVVFHDGRTVEQLLGQSVSRFIALADGRKLEVKRAVSSNDMLMPGTAGNGPAPQQPAARSRNPPRADPPTTRSAAPTASSEATSMPMVPPGAPAALAAAGWPAGCNGGLPTMVQVQRGCPGAAGIYVAGAAGAGAPGILVQPMGGMAQMVQGGATHMMLAPGPAVCEQGGATMIQQQAWVVDPSSQAAMQLAMEHAYVPTAPPAQLLSPQPLLAPWVPNPIGGTAPSQWTSISATGGAVSSQTQNPACTLQWVQSHDGMLIAACPTTSAFPDADASPAMPDAACSGGGAAPMVLPSSLMGPMSQQPTYTSIQELESALLQAMPEYYDD</sequence>
<feature type="compositionally biased region" description="Low complexity" evidence="3">
    <location>
        <begin position="1"/>
        <end position="32"/>
    </location>
</feature>
<dbReference type="PROSITE" id="PS50102">
    <property type="entry name" value="RRM"/>
    <property type="match status" value="1"/>
</dbReference>
<feature type="compositionally biased region" description="Basic and acidic residues" evidence="3">
    <location>
        <begin position="144"/>
        <end position="157"/>
    </location>
</feature>
<feature type="compositionally biased region" description="Low complexity" evidence="3">
    <location>
        <begin position="354"/>
        <end position="370"/>
    </location>
</feature>
<dbReference type="InterPro" id="IPR052462">
    <property type="entry name" value="SLIRP/GR-RBP-like"/>
</dbReference>
<evidence type="ECO:0000256" key="1">
    <source>
        <dbReference type="ARBA" id="ARBA00022884"/>
    </source>
</evidence>
<dbReference type="AlphaFoldDB" id="A0A7S1WH58"/>
<dbReference type="PANTHER" id="PTHR48027">
    <property type="entry name" value="HETEROGENEOUS NUCLEAR RIBONUCLEOPROTEIN 87F-RELATED"/>
    <property type="match status" value="1"/>
</dbReference>
<evidence type="ECO:0000256" key="2">
    <source>
        <dbReference type="PROSITE-ProRule" id="PRU00176"/>
    </source>
</evidence>
<feature type="compositionally biased region" description="Polar residues" evidence="3">
    <location>
        <begin position="33"/>
        <end position="44"/>
    </location>
</feature>
<keyword evidence="1 2" id="KW-0694">RNA-binding</keyword>
<feature type="compositionally biased region" description="Low complexity" evidence="3">
    <location>
        <begin position="330"/>
        <end position="344"/>
    </location>
</feature>
<name>A0A7S1WH58_ALECA</name>
<feature type="domain" description="RRM" evidence="4">
    <location>
        <begin position="233"/>
        <end position="323"/>
    </location>
</feature>
<dbReference type="EMBL" id="HBGE01074209">
    <property type="protein sequence ID" value="CAD9167711.1"/>
    <property type="molecule type" value="Transcribed_RNA"/>
</dbReference>
<reference evidence="5" key="1">
    <citation type="submission" date="2021-01" db="EMBL/GenBank/DDBJ databases">
        <authorList>
            <person name="Corre E."/>
            <person name="Pelletier E."/>
            <person name="Niang G."/>
            <person name="Scheremetjew M."/>
            <person name="Finn R."/>
            <person name="Kale V."/>
            <person name="Holt S."/>
            <person name="Cochrane G."/>
            <person name="Meng A."/>
            <person name="Brown T."/>
            <person name="Cohen L."/>
        </authorList>
    </citation>
    <scope>NUCLEOTIDE SEQUENCE</scope>
    <source>
        <strain evidence="5">OF101</strain>
    </source>
</reference>
<feature type="region of interest" description="Disordered" evidence="3">
    <location>
        <begin position="327"/>
        <end position="374"/>
    </location>
</feature>
<evidence type="ECO:0000259" key="4">
    <source>
        <dbReference type="PROSITE" id="PS50102"/>
    </source>
</evidence>
<feature type="compositionally biased region" description="Low complexity" evidence="3">
    <location>
        <begin position="83"/>
        <end position="96"/>
    </location>
</feature>
<dbReference type="InterPro" id="IPR000504">
    <property type="entry name" value="RRM_dom"/>
</dbReference>
<dbReference type="Gene3D" id="3.30.70.330">
    <property type="match status" value="1"/>
</dbReference>
<feature type="region of interest" description="Disordered" evidence="3">
    <location>
        <begin position="1"/>
        <end position="169"/>
    </location>
</feature>
<gene>
    <name evidence="5" type="ORF">ACAT0790_LOCUS44479</name>
</gene>
<dbReference type="GO" id="GO:0003723">
    <property type="term" value="F:RNA binding"/>
    <property type="evidence" value="ECO:0007669"/>
    <property type="project" value="UniProtKB-UniRule"/>
</dbReference>
<dbReference type="InterPro" id="IPR012677">
    <property type="entry name" value="Nucleotide-bd_a/b_plait_sf"/>
</dbReference>
<accession>A0A7S1WH58</accession>
<protein>
    <recommendedName>
        <fullName evidence="4">RRM domain-containing protein</fullName>
    </recommendedName>
</protein>
<dbReference type="Pfam" id="PF16367">
    <property type="entry name" value="RRM_7"/>
    <property type="match status" value="1"/>
</dbReference>
<dbReference type="SUPFAM" id="SSF54928">
    <property type="entry name" value="RNA-binding domain, RBD"/>
    <property type="match status" value="1"/>
</dbReference>
<proteinExistence type="predicted"/>
<evidence type="ECO:0000256" key="3">
    <source>
        <dbReference type="SAM" id="MobiDB-lite"/>
    </source>
</evidence>
<evidence type="ECO:0000313" key="5">
    <source>
        <dbReference type="EMBL" id="CAD9167711.1"/>
    </source>
</evidence>
<organism evidence="5">
    <name type="scientific">Alexandrium catenella</name>
    <name type="common">Red tide dinoflagellate</name>
    <name type="synonym">Gonyaulax catenella</name>
    <dbReference type="NCBI Taxonomy" id="2925"/>
    <lineage>
        <taxon>Eukaryota</taxon>
        <taxon>Sar</taxon>
        <taxon>Alveolata</taxon>
        <taxon>Dinophyceae</taxon>
        <taxon>Gonyaulacales</taxon>
        <taxon>Pyrocystaceae</taxon>
        <taxon>Alexandrium</taxon>
    </lineage>
</organism>